<dbReference type="AlphaFoldDB" id="A0AAV3PHQ4"/>
<evidence type="ECO:0000313" key="3">
    <source>
        <dbReference type="Proteomes" id="UP001454036"/>
    </source>
</evidence>
<dbReference type="EMBL" id="BAABME010001734">
    <property type="protein sequence ID" value="GAA0151179.1"/>
    <property type="molecule type" value="Genomic_DNA"/>
</dbReference>
<evidence type="ECO:0000259" key="1">
    <source>
        <dbReference type="Pfam" id="PF07727"/>
    </source>
</evidence>
<protein>
    <recommendedName>
        <fullName evidence="1">Reverse transcriptase Ty1/copia-type domain-containing protein</fullName>
    </recommendedName>
</protein>
<dbReference type="Proteomes" id="UP001454036">
    <property type="component" value="Unassembled WGS sequence"/>
</dbReference>
<evidence type="ECO:0000313" key="2">
    <source>
        <dbReference type="EMBL" id="GAA0151179.1"/>
    </source>
</evidence>
<feature type="domain" description="Reverse transcriptase Ty1/copia-type" evidence="1">
    <location>
        <begin position="50"/>
        <end position="145"/>
    </location>
</feature>
<comment type="caution">
    <text evidence="2">The sequence shown here is derived from an EMBL/GenBank/DDBJ whole genome shotgun (WGS) entry which is preliminary data.</text>
</comment>
<proteinExistence type="predicted"/>
<keyword evidence="3" id="KW-1185">Reference proteome</keyword>
<gene>
    <name evidence="2" type="ORF">LIER_09957</name>
</gene>
<sequence>MASLNQRNSHLLLHLSPHLPLFTLLPAILRPLKSLIGSKLWLRSIMSSLNNTWDLVPPNFSHNLIGSKWIFRVKLKSDGTLDKYKSRLVAQGFKQRHGIDFDQTFSRVIKHATIRTVLTIAVSNKWFLRQLDVKNVFLNGTLSEVVS</sequence>
<name>A0AAV3PHQ4_LITER</name>
<reference evidence="2 3" key="1">
    <citation type="submission" date="2024-01" db="EMBL/GenBank/DDBJ databases">
        <title>The complete chloroplast genome sequence of Lithospermum erythrorhizon: insights into the phylogenetic relationship among Boraginaceae species and the maternal lineages of purple gromwells.</title>
        <authorList>
            <person name="Okada T."/>
            <person name="Watanabe K."/>
        </authorList>
    </citation>
    <scope>NUCLEOTIDE SEQUENCE [LARGE SCALE GENOMIC DNA]</scope>
</reference>
<dbReference type="Pfam" id="PF07727">
    <property type="entry name" value="RVT_2"/>
    <property type="match status" value="1"/>
</dbReference>
<dbReference type="InterPro" id="IPR013103">
    <property type="entry name" value="RVT_2"/>
</dbReference>
<accession>A0AAV3PHQ4</accession>
<organism evidence="2 3">
    <name type="scientific">Lithospermum erythrorhizon</name>
    <name type="common">Purple gromwell</name>
    <name type="synonym">Lithospermum officinale var. erythrorhizon</name>
    <dbReference type="NCBI Taxonomy" id="34254"/>
    <lineage>
        <taxon>Eukaryota</taxon>
        <taxon>Viridiplantae</taxon>
        <taxon>Streptophyta</taxon>
        <taxon>Embryophyta</taxon>
        <taxon>Tracheophyta</taxon>
        <taxon>Spermatophyta</taxon>
        <taxon>Magnoliopsida</taxon>
        <taxon>eudicotyledons</taxon>
        <taxon>Gunneridae</taxon>
        <taxon>Pentapetalae</taxon>
        <taxon>asterids</taxon>
        <taxon>lamiids</taxon>
        <taxon>Boraginales</taxon>
        <taxon>Boraginaceae</taxon>
        <taxon>Boraginoideae</taxon>
        <taxon>Lithospermeae</taxon>
        <taxon>Lithospermum</taxon>
    </lineage>
</organism>